<sequence length="206" mass="23146">MADPINYCSWFTSSLCMTQSEWATWTQAGLTVGTFAFAMWRQKVASEKAAREKAESNEKLRAERQKSALERKTAADLLQQEKTANAAIRARAIAVSMRIEMTGFFSVVSTIHLRDNLKSPAAAFAEYGAYLDIRHRAMDALDLGDAIHPVLDVVSGAQTVYGYLVTCRPQENFEEKDYKFFESCSKKLMPLAEEAEKAIESLIKRE</sequence>
<evidence type="ECO:0000313" key="1">
    <source>
        <dbReference type="EMBL" id="MDZ5764917.1"/>
    </source>
</evidence>
<gene>
    <name evidence="1" type="ORF">U4I38_10585</name>
</gene>
<name>A0AAJ2TND6_STEMA</name>
<organism evidence="1 2">
    <name type="scientific">Stenotrophomonas maltophilia</name>
    <name type="common">Pseudomonas maltophilia</name>
    <name type="synonym">Xanthomonas maltophilia</name>
    <dbReference type="NCBI Taxonomy" id="40324"/>
    <lineage>
        <taxon>Bacteria</taxon>
        <taxon>Pseudomonadati</taxon>
        <taxon>Pseudomonadota</taxon>
        <taxon>Gammaproteobacteria</taxon>
        <taxon>Lysobacterales</taxon>
        <taxon>Lysobacteraceae</taxon>
        <taxon>Stenotrophomonas</taxon>
        <taxon>Stenotrophomonas maltophilia group</taxon>
    </lineage>
</organism>
<proteinExistence type="predicted"/>
<dbReference type="RefSeq" id="WP_143567707.1">
    <property type="nucleotide sequence ID" value="NZ_JAKJQX010000026.1"/>
</dbReference>
<protein>
    <submittedName>
        <fullName evidence="1">Uncharacterized protein</fullName>
    </submittedName>
</protein>
<accession>A0AAJ2TND6</accession>
<comment type="caution">
    <text evidence="1">The sequence shown here is derived from an EMBL/GenBank/DDBJ whole genome shotgun (WGS) entry which is preliminary data.</text>
</comment>
<dbReference type="EMBL" id="JAXRVB010000009">
    <property type="protein sequence ID" value="MDZ5764917.1"/>
    <property type="molecule type" value="Genomic_DNA"/>
</dbReference>
<dbReference type="Proteomes" id="UP001288387">
    <property type="component" value="Unassembled WGS sequence"/>
</dbReference>
<evidence type="ECO:0000313" key="2">
    <source>
        <dbReference type="Proteomes" id="UP001288387"/>
    </source>
</evidence>
<reference evidence="1" key="1">
    <citation type="submission" date="2023-12" db="EMBL/GenBank/DDBJ databases">
        <title>'Antibacterial potential of Stenotrophomonas maltophilia cystic fibrosis isolates' (manuscript under preparation).</title>
        <authorList>
            <person name="Crisan C.V."/>
            <person name="Pettis M."/>
            <person name="Goldberg J.B."/>
        </authorList>
    </citation>
    <scope>NUCLEOTIDE SEQUENCE</scope>
    <source>
        <strain evidence="1">CCV129</strain>
    </source>
</reference>
<dbReference type="AlphaFoldDB" id="A0AAJ2TND6"/>